<keyword evidence="13 16" id="KW-0472">Membrane</keyword>
<dbReference type="SMART" id="SM00220">
    <property type="entry name" value="S_TKc"/>
    <property type="match status" value="1"/>
</dbReference>
<evidence type="ECO:0000256" key="3">
    <source>
        <dbReference type="ARBA" id="ARBA00010217"/>
    </source>
</evidence>
<comment type="subcellular location">
    <subcellularLocation>
        <location evidence="1">Membrane</location>
        <topology evidence="1">Single-pass type I membrane protein</topology>
    </subcellularLocation>
</comment>
<dbReference type="Gene3D" id="1.10.510.10">
    <property type="entry name" value="Transferase(Phosphotransferase) domain 1"/>
    <property type="match status" value="1"/>
</dbReference>
<feature type="binding site" evidence="14">
    <location>
        <position position="368"/>
    </location>
    <ligand>
        <name>ATP</name>
        <dbReference type="ChEBI" id="CHEBI:30616"/>
    </ligand>
</feature>
<evidence type="ECO:0000313" key="20">
    <source>
        <dbReference type="Proteomes" id="UP000631114"/>
    </source>
</evidence>
<keyword evidence="4 15" id="KW-0723">Serine/threonine-protein kinase</keyword>
<keyword evidence="9 14" id="KW-0547">Nucleotide-binding</keyword>
<dbReference type="InterPro" id="IPR017441">
    <property type="entry name" value="Protein_kinase_ATP_BS"/>
</dbReference>
<comment type="similarity">
    <text evidence="15">Belongs to the protein kinase superfamily.</text>
</comment>
<evidence type="ECO:0000256" key="15">
    <source>
        <dbReference type="RuleBase" id="RU000304"/>
    </source>
</evidence>
<dbReference type="InterPro" id="IPR001245">
    <property type="entry name" value="Ser-Thr/Tyr_kinase_cat_dom"/>
</dbReference>
<dbReference type="OrthoDB" id="4062651at2759"/>
<evidence type="ECO:0000256" key="8">
    <source>
        <dbReference type="ARBA" id="ARBA00022734"/>
    </source>
</evidence>
<dbReference type="InterPro" id="IPR011009">
    <property type="entry name" value="Kinase-like_dom_sf"/>
</dbReference>
<gene>
    <name evidence="19" type="ORF">IFM89_001781</name>
</gene>
<feature type="signal peptide" evidence="17">
    <location>
        <begin position="1"/>
        <end position="26"/>
    </location>
</feature>
<dbReference type="PROSITE" id="PS00308">
    <property type="entry name" value="LECTIN_LEGUME_ALPHA"/>
    <property type="match status" value="1"/>
</dbReference>
<keyword evidence="20" id="KW-1185">Reference proteome</keyword>
<evidence type="ECO:0000259" key="18">
    <source>
        <dbReference type="PROSITE" id="PS50011"/>
    </source>
</evidence>
<dbReference type="SUPFAM" id="SSF56112">
    <property type="entry name" value="Protein kinase-like (PK-like)"/>
    <property type="match status" value="1"/>
</dbReference>
<organism evidence="19 20">
    <name type="scientific">Coptis chinensis</name>
    <dbReference type="NCBI Taxonomy" id="261450"/>
    <lineage>
        <taxon>Eukaryota</taxon>
        <taxon>Viridiplantae</taxon>
        <taxon>Streptophyta</taxon>
        <taxon>Embryophyta</taxon>
        <taxon>Tracheophyta</taxon>
        <taxon>Spermatophyta</taxon>
        <taxon>Magnoliopsida</taxon>
        <taxon>Ranunculales</taxon>
        <taxon>Ranunculaceae</taxon>
        <taxon>Coptidoideae</taxon>
        <taxon>Coptis</taxon>
    </lineage>
</organism>
<evidence type="ECO:0000256" key="5">
    <source>
        <dbReference type="ARBA" id="ARBA00022679"/>
    </source>
</evidence>
<comment type="similarity">
    <text evidence="2">In the N-terminal section; belongs to the leguminous lectin family.</text>
</comment>
<dbReference type="InterPro" id="IPR008271">
    <property type="entry name" value="Ser/Thr_kinase_AS"/>
</dbReference>
<dbReference type="FunFam" id="3.30.200.20:FF:000168">
    <property type="entry name" value="L-type lectin-domain containing receptor kinase IX.1"/>
    <property type="match status" value="1"/>
</dbReference>
<keyword evidence="12 16" id="KW-1133">Transmembrane helix</keyword>
<dbReference type="PANTHER" id="PTHR27007">
    <property type="match status" value="1"/>
</dbReference>
<reference evidence="19 20" key="1">
    <citation type="submission" date="2020-10" db="EMBL/GenBank/DDBJ databases">
        <title>The Coptis chinensis genome and diversification of protoberbering-type alkaloids.</title>
        <authorList>
            <person name="Wang B."/>
            <person name="Shu S."/>
            <person name="Song C."/>
            <person name="Liu Y."/>
        </authorList>
    </citation>
    <scope>NUCLEOTIDE SEQUENCE [LARGE SCALE GENOMIC DNA]</scope>
    <source>
        <strain evidence="19">HL-2020</strain>
        <tissue evidence="19">Leaf</tissue>
    </source>
</reference>
<dbReference type="Proteomes" id="UP000631114">
    <property type="component" value="Unassembled WGS sequence"/>
</dbReference>
<dbReference type="SUPFAM" id="SSF49899">
    <property type="entry name" value="Concanavalin A-like lectins/glucanases"/>
    <property type="match status" value="1"/>
</dbReference>
<evidence type="ECO:0000256" key="9">
    <source>
        <dbReference type="ARBA" id="ARBA00022741"/>
    </source>
</evidence>
<feature type="transmembrane region" description="Helical" evidence="16">
    <location>
        <begin position="279"/>
        <end position="301"/>
    </location>
</feature>
<proteinExistence type="inferred from homology"/>
<dbReference type="GO" id="GO:0051707">
    <property type="term" value="P:response to other organism"/>
    <property type="evidence" value="ECO:0007669"/>
    <property type="project" value="UniProtKB-ARBA"/>
</dbReference>
<evidence type="ECO:0000256" key="12">
    <source>
        <dbReference type="ARBA" id="ARBA00022989"/>
    </source>
</evidence>
<evidence type="ECO:0000256" key="6">
    <source>
        <dbReference type="ARBA" id="ARBA00022692"/>
    </source>
</evidence>
<dbReference type="PROSITE" id="PS00108">
    <property type="entry name" value="PROTEIN_KINASE_ST"/>
    <property type="match status" value="1"/>
</dbReference>
<dbReference type="Gene3D" id="3.30.200.20">
    <property type="entry name" value="Phosphorylase Kinase, domain 1"/>
    <property type="match status" value="1"/>
</dbReference>
<name>A0A835HID2_9MAGN</name>
<sequence length="494" mass="55687">MSFHNSLNIFLHLVLLTLFLLPSAYPLYFNISSFDPEDSQIIYGGDAQPSQGSDNNYFIEFNTVKFSNQVGRSTYSKPMHLWDSSTGELSDFTTNFSFLIDTLNASIYGHGFAFFLAPLDFPIPINSAGGFLGLFNQTTSDAIDKNQIIFVEFDTYSNPQWDPPMEHVGINKNSITSSVYTGWNASMHSGESINTCITYNSANNNLTVVWHFGETPSFQNNYSLSYQVDMKQVLPDWVTIGFTAATGTYRERHILHSWEFSSSLETNADNKNQLGKIKLIAIVVVPAVFLIVLVVIIYAVFRRKRLAKEKADQTSINFEIGVPRRFSYKELASATSNFSIERKLGEGGFGGVYRGTLANSSLDVAIKKISKESKQGKKEYMAEVKIISQLRHRNLVQLLGWCHERGEFLLVYDFMPQGSLDFHLFGNTSPLSWSVRYNIALGLASALLYLHEEREQCVVHRDIKSSNVMLDSDFNAKLDLPKKLPVPRFPEPVP</sequence>
<evidence type="ECO:0000256" key="11">
    <source>
        <dbReference type="ARBA" id="ARBA00022840"/>
    </source>
</evidence>
<dbReference type="Pfam" id="PF07714">
    <property type="entry name" value="PK_Tyr_Ser-Thr"/>
    <property type="match status" value="1"/>
</dbReference>
<evidence type="ECO:0000256" key="10">
    <source>
        <dbReference type="ARBA" id="ARBA00022777"/>
    </source>
</evidence>
<dbReference type="GO" id="GO:0016020">
    <property type="term" value="C:membrane"/>
    <property type="evidence" value="ECO:0007669"/>
    <property type="project" value="UniProtKB-SubCell"/>
</dbReference>
<protein>
    <recommendedName>
        <fullName evidence="18">Protein kinase domain-containing protein</fullName>
    </recommendedName>
</protein>
<dbReference type="Pfam" id="PF00139">
    <property type="entry name" value="Lectin_legB"/>
    <property type="match status" value="1"/>
</dbReference>
<dbReference type="PROSITE" id="PS00107">
    <property type="entry name" value="PROTEIN_KINASE_ATP"/>
    <property type="match status" value="1"/>
</dbReference>
<evidence type="ECO:0000256" key="2">
    <source>
        <dbReference type="ARBA" id="ARBA00008536"/>
    </source>
</evidence>
<dbReference type="GO" id="GO:0005524">
    <property type="term" value="F:ATP binding"/>
    <property type="evidence" value="ECO:0007669"/>
    <property type="project" value="UniProtKB-UniRule"/>
</dbReference>
<dbReference type="InterPro" id="IPR000719">
    <property type="entry name" value="Prot_kinase_dom"/>
</dbReference>
<evidence type="ECO:0000256" key="1">
    <source>
        <dbReference type="ARBA" id="ARBA00004479"/>
    </source>
</evidence>
<dbReference type="FunFam" id="2.60.120.200:FF:000103">
    <property type="entry name" value="L-type lectin-domain containing receptor kinase IX.1"/>
    <property type="match status" value="1"/>
</dbReference>
<dbReference type="PROSITE" id="PS50011">
    <property type="entry name" value="PROTEIN_KINASE_DOM"/>
    <property type="match status" value="1"/>
</dbReference>
<evidence type="ECO:0000256" key="7">
    <source>
        <dbReference type="ARBA" id="ARBA00022729"/>
    </source>
</evidence>
<feature type="chain" id="PRO_5033059935" description="Protein kinase domain-containing protein" evidence="17">
    <location>
        <begin position="27"/>
        <end position="494"/>
    </location>
</feature>
<dbReference type="AlphaFoldDB" id="A0A835HID2"/>
<dbReference type="CDD" id="cd06899">
    <property type="entry name" value="lectin_legume_LecRK_Arcelin_ConA"/>
    <property type="match status" value="1"/>
</dbReference>
<keyword evidence="7 17" id="KW-0732">Signal</keyword>
<dbReference type="InterPro" id="IPR000985">
    <property type="entry name" value="Lectin_LegA_CS"/>
</dbReference>
<keyword evidence="8" id="KW-0430">Lectin</keyword>
<evidence type="ECO:0000256" key="16">
    <source>
        <dbReference type="SAM" id="Phobius"/>
    </source>
</evidence>
<dbReference type="GO" id="GO:0030246">
    <property type="term" value="F:carbohydrate binding"/>
    <property type="evidence" value="ECO:0007669"/>
    <property type="project" value="UniProtKB-KW"/>
</dbReference>
<accession>A0A835HID2</accession>
<keyword evidence="5" id="KW-0808">Transferase</keyword>
<dbReference type="GO" id="GO:0006952">
    <property type="term" value="P:defense response"/>
    <property type="evidence" value="ECO:0007669"/>
    <property type="project" value="UniProtKB-ARBA"/>
</dbReference>
<dbReference type="InterPro" id="IPR013320">
    <property type="entry name" value="ConA-like_dom_sf"/>
</dbReference>
<dbReference type="InterPro" id="IPR001220">
    <property type="entry name" value="Legume_lectin_dom"/>
</dbReference>
<comment type="similarity">
    <text evidence="3">In the C-terminal section; belongs to the protein kinase superfamily. Ser/Thr protein kinase family.</text>
</comment>
<dbReference type="InterPro" id="IPR050528">
    <property type="entry name" value="L-type_Lectin-RKs"/>
</dbReference>
<comment type="caution">
    <text evidence="19">The sequence shown here is derived from an EMBL/GenBank/DDBJ whole genome shotgun (WGS) entry which is preliminary data.</text>
</comment>
<keyword evidence="11 14" id="KW-0067">ATP-binding</keyword>
<evidence type="ECO:0000313" key="19">
    <source>
        <dbReference type="EMBL" id="KAF9599835.1"/>
    </source>
</evidence>
<evidence type="ECO:0000256" key="14">
    <source>
        <dbReference type="PROSITE-ProRule" id="PRU10141"/>
    </source>
</evidence>
<dbReference type="EMBL" id="JADFTS010000006">
    <property type="protein sequence ID" value="KAF9599835.1"/>
    <property type="molecule type" value="Genomic_DNA"/>
</dbReference>
<keyword evidence="10" id="KW-0418">Kinase</keyword>
<evidence type="ECO:0000256" key="17">
    <source>
        <dbReference type="SAM" id="SignalP"/>
    </source>
</evidence>
<feature type="domain" description="Protein kinase" evidence="18">
    <location>
        <begin position="338"/>
        <end position="494"/>
    </location>
</feature>
<dbReference type="Gene3D" id="2.60.120.200">
    <property type="match status" value="1"/>
</dbReference>
<dbReference type="GO" id="GO:0004674">
    <property type="term" value="F:protein serine/threonine kinase activity"/>
    <property type="evidence" value="ECO:0007669"/>
    <property type="project" value="UniProtKB-KW"/>
</dbReference>
<evidence type="ECO:0000256" key="13">
    <source>
        <dbReference type="ARBA" id="ARBA00023136"/>
    </source>
</evidence>
<keyword evidence="6 16" id="KW-0812">Transmembrane</keyword>
<evidence type="ECO:0000256" key="4">
    <source>
        <dbReference type="ARBA" id="ARBA00022527"/>
    </source>
</evidence>